<dbReference type="EMBL" id="JAENGZ010000166">
    <property type="protein sequence ID" value="KAG6966683.1"/>
    <property type="molecule type" value="Genomic_DNA"/>
</dbReference>
<evidence type="ECO:0008006" key="13">
    <source>
        <dbReference type="Google" id="ProtNLM"/>
    </source>
</evidence>
<dbReference type="PANTHER" id="PTHR10183">
    <property type="entry name" value="CALPAIN"/>
    <property type="match status" value="1"/>
</dbReference>
<name>A0A8T1UN81_9STRA</name>
<comment type="caution">
    <text evidence="6">Lacks conserved residue(s) required for the propagation of feature annotation.</text>
</comment>
<dbReference type="InterPro" id="IPR001300">
    <property type="entry name" value="Peptidase_C2_calpain_cat"/>
</dbReference>
<reference evidence="11" key="1">
    <citation type="submission" date="2021-01" db="EMBL/GenBank/DDBJ databases">
        <title>Phytophthora aleatoria, a newly-described species from Pinus radiata is distinct from Phytophthora cactorum isolates based on comparative genomics.</title>
        <authorList>
            <person name="Mcdougal R."/>
            <person name="Panda P."/>
            <person name="Williams N."/>
            <person name="Studholme D.J."/>
        </authorList>
    </citation>
    <scope>NUCLEOTIDE SEQUENCE</scope>
    <source>
        <strain evidence="11">NZFS 3830</strain>
    </source>
</reference>
<dbReference type="SMART" id="SM00230">
    <property type="entry name" value="CysPc"/>
    <property type="match status" value="1"/>
</dbReference>
<feature type="domain" description="Calpain catalytic" evidence="9">
    <location>
        <begin position="969"/>
        <end position="1242"/>
    </location>
</feature>
<evidence type="ECO:0000259" key="10">
    <source>
        <dbReference type="PROSITE" id="PS51228"/>
    </source>
</evidence>
<organism evidence="11 12">
    <name type="scientific">Phytophthora cactorum</name>
    <dbReference type="NCBI Taxonomy" id="29920"/>
    <lineage>
        <taxon>Eukaryota</taxon>
        <taxon>Sar</taxon>
        <taxon>Stramenopiles</taxon>
        <taxon>Oomycota</taxon>
        <taxon>Peronosporomycetes</taxon>
        <taxon>Peronosporales</taxon>
        <taxon>Peronosporaceae</taxon>
        <taxon>Phytophthora</taxon>
    </lineage>
</organism>
<dbReference type="Proteomes" id="UP000688947">
    <property type="component" value="Unassembled WGS sequence"/>
</dbReference>
<evidence type="ECO:0000256" key="7">
    <source>
        <dbReference type="SAM" id="Coils"/>
    </source>
</evidence>
<gene>
    <name evidence="11" type="ORF">JG687_00004702</name>
</gene>
<evidence type="ECO:0000256" key="2">
    <source>
        <dbReference type="ARBA" id="ARBA00022670"/>
    </source>
</evidence>
<dbReference type="Pfam" id="PF00887">
    <property type="entry name" value="ACBP"/>
    <property type="match status" value="1"/>
</dbReference>
<evidence type="ECO:0000313" key="12">
    <source>
        <dbReference type="Proteomes" id="UP000688947"/>
    </source>
</evidence>
<evidence type="ECO:0000256" key="5">
    <source>
        <dbReference type="PIRSR" id="PIRSR622684-1"/>
    </source>
</evidence>
<feature type="compositionally biased region" description="Low complexity" evidence="8">
    <location>
        <begin position="507"/>
        <end position="525"/>
    </location>
</feature>
<dbReference type="GO" id="GO:0000062">
    <property type="term" value="F:fatty-acyl-CoA binding"/>
    <property type="evidence" value="ECO:0007669"/>
    <property type="project" value="InterPro"/>
</dbReference>
<comment type="caution">
    <text evidence="11">The sequence shown here is derived from an EMBL/GenBank/DDBJ whole genome shotgun (WGS) entry which is preliminary data.</text>
</comment>
<dbReference type="VEuPathDB" id="FungiDB:PC110_g6179"/>
<protein>
    <recommendedName>
        <fullName evidence="13">Calpain catalytic domain-containing protein</fullName>
    </recommendedName>
</protein>
<sequence length="1630" mass="179488">MPSLAPPSSSLFSSVVSQASGVQAIRERLLSTAPSIGEVDEVDDAETVDLHSLSSSTHSACESCAQLETDFAGAVLFVESYHGPHRILTQENSSSRKDLYAYYQQATTGRCPTTTPPAGLSKLELSKWEKWRNLGSMTRQEAMKRYTTALDNLVDDWRRSANLRSVIDARSSSMGTSDASIGRTPSEAGSATPTRVRRSTSMFERLPRIYDELAELQDRVEDEAKKREELEDHLLHFTRDNRSLFNEQLEQMEQIRNSLVSLVKNLEDDVVQHSTELQRLTLRQQELAVRAENSMLLAVEARVRQVFRIVRGWVQNRTFRAALIVLIGLRLWHFLRRRRLPQFLAQVLIRWLAKVSSLDGGNAPQLANSAASRRSSELVSPQPHLQICPNIDTMFCGECGHRWEPDEIANARFCAECGAPREDVPPPAAAPVPVPASTPSFSASSSSSFSSYAAPASTASTSSSFSTPSYTSAPSTASYSAPSTASYSAPSTTSYSAPSISSYSAPVTSSTPSYSAPPSSAPSSTKCAQCEEPFGDSTALFCGECGAHRPAAAPAASSAAVSAPNDDGGDLFGVASTSYTAPASTPQPTSSTFAASTSVPYNPPYAAPAAPVNDPYAPPTASPTYDPYAPPQTSAAPVEPPASVNLEAAAPSGSSISTLLANLSVSAKPEGERDEPDGKGVGVHIRQVVRARNMDSLSTRLEISNAVERNRTNPQERAEGYNVTKVNDTITVVQNERADPAEERYYNQRSLPDNGEWLQILRKNRQAGTKFTDPQFPPDASSIFRDATNPKYPHLQEYIWKWKRVTDFFNETAYVEITMLDDDKKLVCSMSIKNPAEAESILEVIRQTPTSVDPQFLKIAKDAVTTGVTKRKRDHLLLLTKNMIVHMSEFVQDGLQRFELMWEKSLLDHYKPLAFASVGEGSGYRVDGSESGVVSRVSVLVPVYFHAQGTCLFDRSRESKAASRISGVGISPGEIRVGRLADAYVFGALSILSTSQLALSQVFPELSDDLVRPDLVEVGTVFPKEQQYNEEGVYAVRFWRNNRSRVVVVDDYIPCSQYGKPVFGSFTGSNGKFEIWSLLVEKAYAKLHGGYEAIVGGQEGYALQDLYGGVPARYKLQEKCSNEEVAWQTISSALQAGSLVGCSNEDMAAELPTGLRKTDAYGIMKLVELDYQGEHTRLVQLRNSWGIGTHQQAEKWKGSWSNEDPKWHSFSRMQKVECGFQFREDHTYWMDFSAFYCFFTTVIESRNLYNFRSLPDGLGNPVSPSLSIHIVSGEWNGITSGGRDAMHLNPQVQLFSPATNGCNLVVHLEQPSRRMKMETEYTSYIAPVVVKNGERQQRKIDLSQDVVATGTFISNRSCVLELPLMPAEGGKPFVIIPATYDGHLPYQLGFSMTLFTSKPTAMVPVSDTGSLPVCCVCQKALSGTFRTFTHEQDGQRKVDRVCQGACVDAYRERNTPVCVDCHQRIEVVEGQFSGRMFTLPDGSSVHAECIDAYQIRTSEKCIHCGHAIAAIPGRFDGKYYQVNGGKCHGECMEAYQMATAQRCVHCSEPVIKLAGKFDGRFYKIEGERLVHFECWEQYQQSVAPKCVHCAQPILQIPGRFDGRFYELASGIGKVHFECWNAYQTLANAPK</sequence>
<dbReference type="OrthoDB" id="424753at2759"/>
<feature type="coiled-coil region" evidence="7">
    <location>
        <begin position="210"/>
        <end position="283"/>
    </location>
</feature>
<feature type="domain" description="ACB" evidence="10">
    <location>
        <begin position="67"/>
        <end position="159"/>
    </location>
</feature>
<evidence type="ECO:0000256" key="4">
    <source>
        <dbReference type="ARBA" id="ARBA00022807"/>
    </source>
</evidence>
<dbReference type="VEuPathDB" id="FungiDB:PC110_g6178"/>
<dbReference type="GO" id="GO:0006508">
    <property type="term" value="P:proteolysis"/>
    <property type="evidence" value="ECO:0007669"/>
    <property type="project" value="UniProtKB-KW"/>
</dbReference>
<keyword evidence="4" id="KW-0788">Thiol protease</keyword>
<keyword evidence="7" id="KW-0175">Coiled coil</keyword>
<dbReference type="PROSITE" id="PS51228">
    <property type="entry name" value="ACB_2"/>
    <property type="match status" value="1"/>
</dbReference>
<dbReference type="InterPro" id="IPR022684">
    <property type="entry name" value="Calpain_cysteine_protease"/>
</dbReference>
<proteinExistence type="inferred from homology"/>
<comment type="similarity">
    <text evidence="1">Belongs to the peptidase C2 family.</text>
</comment>
<dbReference type="CDD" id="cd00044">
    <property type="entry name" value="CysPc"/>
    <property type="match status" value="1"/>
</dbReference>
<dbReference type="PANTHER" id="PTHR10183:SF379">
    <property type="entry name" value="CALPAIN-5"/>
    <property type="match status" value="1"/>
</dbReference>
<keyword evidence="3" id="KW-0378">Hydrolase</keyword>
<feature type="region of interest" description="Disordered" evidence="8">
    <location>
        <begin position="612"/>
        <end position="639"/>
    </location>
</feature>
<feature type="active site" evidence="5">
    <location>
        <position position="1183"/>
    </location>
</feature>
<evidence type="ECO:0000256" key="8">
    <source>
        <dbReference type="SAM" id="MobiDB-lite"/>
    </source>
</evidence>
<keyword evidence="2" id="KW-0645">Protease</keyword>
<evidence type="ECO:0000256" key="3">
    <source>
        <dbReference type="ARBA" id="ARBA00022801"/>
    </source>
</evidence>
<dbReference type="GO" id="GO:0004198">
    <property type="term" value="F:calcium-dependent cysteine-type endopeptidase activity"/>
    <property type="evidence" value="ECO:0007669"/>
    <property type="project" value="InterPro"/>
</dbReference>
<evidence type="ECO:0000259" key="9">
    <source>
        <dbReference type="PROSITE" id="PS50203"/>
    </source>
</evidence>
<accession>A0A8T1UN81</accession>
<feature type="region of interest" description="Disordered" evidence="8">
    <location>
        <begin position="507"/>
        <end position="528"/>
    </location>
</feature>
<dbReference type="PROSITE" id="PS50203">
    <property type="entry name" value="CALPAIN_CAT"/>
    <property type="match status" value="1"/>
</dbReference>
<dbReference type="Pfam" id="PF00648">
    <property type="entry name" value="Peptidase_C2"/>
    <property type="match status" value="1"/>
</dbReference>
<feature type="region of interest" description="Disordered" evidence="8">
    <location>
        <begin position="172"/>
        <end position="198"/>
    </location>
</feature>
<evidence type="ECO:0000313" key="11">
    <source>
        <dbReference type="EMBL" id="KAG6966683.1"/>
    </source>
</evidence>
<evidence type="ECO:0000256" key="6">
    <source>
        <dbReference type="PROSITE-ProRule" id="PRU00239"/>
    </source>
</evidence>
<evidence type="ECO:0000256" key="1">
    <source>
        <dbReference type="ARBA" id="ARBA00007623"/>
    </source>
</evidence>
<dbReference type="InterPro" id="IPR000582">
    <property type="entry name" value="Acyl-CoA-binding_protein"/>
</dbReference>